<sequence length="581" mass="69020">MYDFKDVISLSKMKENLMTRNKEYEKITEYFLYEIYFRIFEHANIKGYINKVIEIQTQYIESIIMFRTSDYERERIDFERKVMKDLRLDSNTLLTEKKHQYAVVNCLLNEYKRVLKEEITKYRKEDILIIGYLLSSVMSHISVMSAYIFKHKSKHIHNSEKARDISNLIIDTIGVLYERENMWISNLIGQQKKSCEYLINYVLHSKIDYNNAKISDCNMKTIFIIIDCIINALIMAKSIEDIGRMDFKIEIKDGLLQLDEELSKKFMSFNSISKDDILDIASPKARKIIEDFENIEGYSPKIIEDYILKIDNKFLKIDVAMNLVDDKFLYTDLLKATGYSYDEIYKVVRSLSLKSCSNIDNSIFLSDNRLFRTPIIKVGEYYILSHQLLTEAVHYLSYRILKAKLTVNRDFKQNVEKNYDEVELIDLKELLFTNKIRGDINFQVNKISEIKPFLNKGISGEIDFYFIYKNVLYTMEYKNQDIDSNLFEVCKTYSRNIKYKSKHLKLVEILRDNKELLEKRLGDKISHIRSFLVFKKKNSFAEFYQGTDIYVCSYSDFVEFCKALFEHGEFEKVCDGFLFFR</sequence>
<keyword evidence="1" id="KW-0472">Membrane</keyword>
<accession>A0A4R1MY23</accession>
<evidence type="ECO:0000256" key="1">
    <source>
        <dbReference type="SAM" id="Phobius"/>
    </source>
</evidence>
<dbReference type="EMBL" id="SMGQ01000011">
    <property type="protein sequence ID" value="TCK98025.1"/>
    <property type="molecule type" value="Genomic_DNA"/>
</dbReference>
<proteinExistence type="predicted"/>
<dbReference type="Proteomes" id="UP000294545">
    <property type="component" value="Unassembled WGS sequence"/>
</dbReference>
<dbReference type="RefSeq" id="WP_132279835.1">
    <property type="nucleotide sequence ID" value="NZ_SMGQ01000011.1"/>
</dbReference>
<organism evidence="2 3">
    <name type="scientific">Natranaerovirga hydrolytica</name>
    <dbReference type="NCBI Taxonomy" id="680378"/>
    <lineage>
        <taxon>Bacteria</taxon>
        <taxon>Bacillati</taxon>
        <taxon>Bacillota</taxon>
        <taxon>Clostridia</taxon>
        <taxon>Lachnospirales</taxon>
        <taxon>Natranaerovirgaceae</taxon>
        <taxon>Natranaerovirga</taxon>
    </lineage>
</organism>
<keyword evidence="3" id="KW-1185">Reference proteome</keyword>
<keyword evidence="1" id="KW-0812">Transmembrane</keyword>
<protein>
    <submittedName>
        <fullName evidence="2">Uncharacterized protein</fullName>
    </submittedName>
</protein>
<evidence type="ECO:0000313" key="3">
    <source>
        <dbReference type="Proteomes" id="UP000294545"/>
    </source>
</evidence>
<gene>
    <name evidence="2" type="ORF">EDC19_0436</name>
</gene>
<name>A0A4R1MY23_9FIRM</name>
<keyword evidence="1" id="KW-1133">Transmembrane helix</keyword>
<dbReference type="AlphaFoldDB" id="A0A4R1MY23"/>
<reference evidence="2 3" key="1">
    <citation type="submission" date="2019-03" db="EMBL/GenBank/DDBJ databases">
        <title>Genomic Encyclopedia of Type Strains, Phase IV (KMG-IV): sequencing the most valuable type-strain genomes for metagenomic binning, comparative biology and taxonomic classification.</title>
        <authorList>
            <person name="Goeker M."/>
        </authorList>
    </citation>
    <scope>NUCLEOTIDE SEQUENCE [LARGE SCALE GENOMIC DNA]</scope>
    <source>
        <strain evidence="2 3">DSM 24176</strain>
    </source>
</reference>
<feature type="transmembrane region" description="Helical" evidence="1">
    <location>
        <begin position="127"/>
        <end position="149"/>
    </location>
</feature>
<evidence type="ECO:0000313" key="2">
    <source>
        <dbReference type="EMBL" id="TCK98025.1"/>
    </source>
</evidence>
<dbReference type="OrthoDB" id="9769734at2"/>
<comment type="caution">
    <text evidence="2">The sequence shown here is derived from an EMBL/GenBank/DDBJ whole genome shotgun (WGS) entry which is preliminary data.</text>
</comment>